<accession>A0A1G6MB54</accession>
<dbReference type="SUPFAM" id="SSF52096">
    <property type="entry name" value="ClpP/crotonase"/>
    <property type="match status" value="1"/>
</dbReference>
<dbReference type="AlphaFoldDB" id="A0A1G6MB54"/>
<dbReference type="PANTHER" id="PTHR32060">
    <property type="entry name" value="TAIL-SPECIFIC PROTEASE"/>
    <property type="match status" value="1"/>
</dbReference>
<dbReference type="GO" id="GO:0007165">
    <property type="term" value="P:signal transduction"/>
    <property type="evidence" value="ECO:0007669"/>
    <property type="project" value="TreeGrafter"/>
</dbReference>
<evidence type="ECO:0000313" key="6">
    <source>
        <dbReference type="EMBL" id="SDC52818.1"/>
    </source>
</evidence>
<dbReference type="STRING" id="938405.SAMN02927895_01539"/>
<evidence type="ECO:0000256" key="1">
    <source>
        <dbReference type="ARBA" id="ARBA00009179"/>
    </source>
</evidence>
<sequence>MLLGHGAAAQEAFPREPVQAVLAAALGAVLERHLDAAPPADLGLWTLRGLEVLDPQLKAEMQSGTLLLNAGDRLLAARPLPPPLPNAPPDAAAPALALGLAALFEAAWQASPLLRRAGPERMLRSGFEELFNHLDPYSRYLTPEEAQAARGRRIGQVGLGLRLAAGRGREVVLATVTPGGPAIEAGLRPGDRVIAIDGEPVSAQDLAGAAALLEGPAGTEVVLRLQRGGRRFQVRLLRSLLPPETVHVERRDDILWLRLDNFSTATDRHVLQALTEGFPPDGARATRPRGVVLDLRGNRGGLLGQAVAVAGAFLPGGVVAQTAGRHPDAARIYLAALGDRTAGAPVVVLVDGRTASAAEIVAAALADQGRAVVVGSATTGKGLVQLVMPLPNGGELLVTWSRVLAPKGWPIQGLGVLPALCTSLGEEATAAALARLRLDDPPMAAVLARERAARAPVPASEVAALRSACPPAEGRPGDAAIARILLTEPNAYEAALAR</sequence>
<dbReference type="CDD" id="cd06782">
    <property type="entry name" value="cpPDZ_CPP-like"/>
    <property type="match status" value="1"/>
</dbReference>
<dbReference type="OrthoDB" id="9812068at2"/>
<name>A0A1G6MB54_9PROT</name>
<dbReference type="GO" id="GO:0008236">
    <property type="term" value="F:serine-type peptidase activity"/>
    <property type="evidence" value="ECO:0007669"/>
    <property type="project" value="UniProtKB-KW"/>
</dbReference>
<dbReference type="SMART" id="SM00228">
    <property type="entry name" value="PDZ"/>
    <property type="match status" value="1"/>
</dbReference>
<dbReference type="EMBL" id="FMZX01000001">
    <property type="protein sequence ID" value="SDC52818.1"/>
    <property type="molecule type" value="Genomic_DNA"/>
</dbReference>
<dbReference type="Gene3D" id="3.30.750.44">
    <property type="match status" value="1"/>
</dbReference>
<dbReference type="Pfam" id="PF17820">
    <property type="entry name" value="PDZ_6"/>
    <property type="match status" value="1"/>
</dbReference>
<organism evidence="6 7">
    <name type="scientific">Belnapia rosea</name>
    <dbReference type="NCBI Taxonomy" id="938405"/>
    <lineage>
        <taxon>Bacteria</taxon>
        <taxon>Pseudomonadati</taxon>
        <taxon>Pseudomonadota</taxon>
        <taxon>Alphaproteobacteria</taxon>
        <taxon>Acetobacterales</taxon>
        <taxon>Roseomonadaceae</taxon>
        <taxon>Belnapia</taxon>
    </lineage>
</organism>
<dbReference type="SUPFAM" id="SSF50156">
    <property type="entry name" value="PDZ domain-like"/>
    <property type="match status" value="1"/>
</dbReference>
<dbReference type="InterPro" id="IPR036034">
    <property type="entry name" value="PDZ_sf"/>
</dbReference>
<keyword evidence="2 6" id="KW-0645">Protease</keyword>
<gene>
    <name evidence="6" type="ORF">SAMN04487779_10011160</name>
</gene>
<dbReference type="CDD" id="cd07560">
    <property type="entry name" value="Peptidase_S41_CPP"/>
    <property type="match status" value="1"/>
</dbReference>
<keyword evidence="4" id="KW-0720">Serine protease</keyword>
<keyword evidence="3" id="KW-0378">Hydrolase</keyword>
<dbReference type="GO" id="GO:0004175">
    <property type="term" value="F:endopeptidase activity"/>
    <property type="evidence" value="ECO:0007669"/>
    <property type="project" value="TreeGrafter"/>
</dbReference>
<dbReference type="InterPro" id="IPR004447">
    <property type="entry name" value="Peptidase_S41A"/>
</dbReference>
<evidence type="ECO:0000256" key="3">
    <source>
        <dbReference type="ARBA" id="ARBA00022801"/>
    </source>
</evidence>
<dbReference type="Gene3D" id="2.30.42.10">
    <property type="match status" value="1"/>
</dbReference>
<proteinExistence type="inferred from homology"/>
<protein>
    <submittedName>
        <fullName evidence="6">Carboxyl-terminal processing protease</fullName>
    </submittedName>
</protein>
<evidence type="ECO:0000256" key="2">
    <source>
        <dbReference type="ARBA" id="ARBA00022670"/>
    </source>
</evidence>
<dbReference type="PROSITE" id="PS50106">
    <property type="entry name" value="PDZ"/>
    <property type="match status" value="1"/>
</dbReference>
<dbReference type="Pfam" id="PF03572">
    <property type="entry name" value="Peptidase_S41"/>
    <property type="match status" value="1"/>
</dbReference>
<comment type="similarity">
    <text evidence="1">Belongs to the peptidase S41A family.</text>
</comment>
<dbReference type="RefSeq" id="WP_090561992.1">
    <property type="nucleotide sequence ID" value="NZ_FMXZ01000003.1"/>
</dbReference>
<evidence type="ECO:0000256" key="4">
    <source>
        <dbReference type="ARBA" id="ARBA00022825"/>
    </source>
</evidence>
<dbReference type="GO" id="GO:0030288">
    <property type="term" value="C:outer membrane-bounded periplasmic space"/>
    <property type="evidence" value="ECO:0007669"/>
    <property type="project" value="TreeGrafter"/>
</dbReference>
<dbReference type="Proteomes" id="UP000198925">
    <property type="component" value="Unassembled WGS sequence"/>
</dbReference>
<dbReference type="InterPro" id="IPR001478">
    <property type="entry name" value="PDZ"/>
</dbReference>
<evidence type="ECO:0000259" key="5">
    <source>
        <dbReference type="PROSITE" id="PS50106"/>
    </source>
</evidence>
<dbReference type="Gene3D" id="3.90.226.10">
    <property type="entry name" value="2-enoyl-CoA Hydratase, Chain A, domain 1"/>
    <property type="match status" value="1"/>
</dbReference>
<feature type="domain" description="PDZ" evidence="5">
    <location>
        <begin position="155"/>
        <end position="240"/>
    </location>
</feature>
<dbReference type="GO" id="GO:0006508">
    <property type="term" value="P:proteolysis"/>
    <property type="evidence" value="ECO:0007669"/>
    <property type="project" value="UniProtKB-KW"/>
</dbReference>
<dbReference type="PANTHER" id="PTHR32060:SF30">
    <property type="entry name" value="CARBOXY-TERMINAL PROCESSING PROTEASE CTPA"/>
    <property type="match status" value="1"/>
</dbReference>
<evidence type="ECO:0000313" key="7">
    <source>
        <dbReference type="Proteomes" id="UP000198925"/>
    </source>
</evidence>
<dbReference type="InterPro" id="IPR041489">
    <property type="entry name" value="PDZ_6"/>
</dbReference>
<dbReference type="InterPro" id="IPR029045">
    <property type="entry name" value="ClpP/crotonase-like_dom_sf"/>
</dbReference>
<dbReference type="SMART" id="SM00245">
    <property type="entry name" value="TSPc"/>
    <property type="match status" value="1"/>
</dbReference>
<dbReference type="InterPro" id="IPR005151">
    <property type="entry name" value="Tail-specific_protease"/>
</dbReference>
<reference evidence="6 7" key="1">
    <citation type="submission" date="2016-10" db="EMBL/GenBank/DDBJ databases">
        <authorList>
            <person name="de Groot N.N."/>
        </authorList>
    </citation>
    <scope>NUCLEOTIDE SEQUENCE [LARGE SCALE GENOMIC DNA]</scope>
    <source>
        <strain evidence="6 7">CPCC 100156</strain>
    </source>
</reference>
<keyword evidence="7" id="KW-1185">Reference proteome</keyword>